<comment type="caution">
    <text evidence="3">The sequence shown here is derived from an EMBL/GenBank/DDBJ whole genome shotgun (WGS) entry which is preliminary data.</text>
</comment>
<sequence>MLTRKKEMSGSMREKRGTSPSPSGSTLRRATSRSLESSPSEKSVPNYLKPTLSSSGDTAKLHAKKPVSSTDSALRLARRRSFDKPPSPTRTLKTRGVSPTPTTIRSSSFSSPSRTLKTRGVSPTPTFRSSSFSGKTTTSPKGERSLKGGRDAGKQPSLYARSVSNVKKSSTLLGKKAPKLDNASELSDQESPIAEAEQQIMVNEHEEDSHSPVAEQEMDEDTITQQLEEEIQKVDSPTFLEEDDDDTAKAESPTILEETDRDSSNVVDESPKSSEHGEDLEEEISSQWQSQEVKEHTSTNPGHDSVAAPKEAHGKKDMALSNNVIEETATMLREQRGNKVKALAGAFETVISLQDK</sequence>
<feature type="compositionally biased region" description="Polar residues" evidence="1">
    <location>
        <begin position="162"/>
        <end position="172"/>
    </location>
</feature>
<feature type="compositionally biased region" description="Basic and acidic residues" evidence="1">
    <location>
        <begin position="141"/>
        <end position="153"/>
    </location>
</feature>
<reference evidence="3 4" key="1">
    <citation type="journal article" date="2021" name="Nat. Commun.">
        <title>Incipient diploidization of the medicinal plant Perilla within 10,000 years.</title>
        <authorList>
            <person name="Zhang Y."/>
            <person name="Shen Q."/>
            <person name="Leng L."/>
            <person name="Zhang D."/>
            <person name="Chen S."/>
            <person name="Shi Y."/>
            <person name="Ning Z."/>
            <person name="Chen S."/>
        </authorList>
    </citation>
    <scope>NUCLEOTIDE SEQUENCE [LARGE SCALE GENOMIC DNA]</scope>
    <source>
        <strain evidence="4">cv. PC099</strain>
    </source>
</reference>
<gene>
    <name evidence="3" type="ORF">C2S53_011247</name>
</gene>
<dbReference type="Pfam" id="PF07839">
    <property type="entry name" value="CaM_binding"/>
    <property type="match status" value="1"/>
</dbReference>
<dbReference type="InterPro" id="IPR012417">
    <property type="entry name" value="CaM-bd_dom_pln"/>
</dbReference>
<dbReference type="EMBL" id="SDAM02000020">
    <property type="protein sequence ID" value="KAH6836387.1"/>
    <property type="molecule type" value="Genomic_DNA"/>
</dbReference>
<name>A0AAD4JM60_PERFH</name>
<protein>
    <recommendedName>
        <fullName evidence="2">Calmodulin-binding domain-containing protein</fullName>
    </recommendedName>
</protein>
<evidence type="ECO:0000313" key="3">
    <source>
        <dbReference type="EMBL" id="KAH6836387.1"/>
    </source>
</evidence>
<feature type="compositionally biased region" description="Basic and acidic residues" evidence="1">
    <location>
        <begin position="1"/>
        <end position="17"/>
    </location>
</feature>
<feature type="compositionally biased region" description="Low complexity" evidence="1">
    <location>
        <begin position="98"/>
        <end position="115"/>
    </location>
</feature>
<dbReference type="GO" id="GO:0005516">
    <property type="term" value="F:calmodulin binding"/>
    <property type="evidence" value="ECO:0007669"/>
    <property type="project" value="InterPro"/>
</dbReference>
<proteinExistence type="predicted"/>
<evidence type="ECO:0000313" key="4">
    <source>
        <dbReference type="Proteomes" id="UP001190926"/>
    </source>
</evidence>
<organism evidence="3 4">
    <name type="scientific">Perilla frutescens var. hirtella</name>
    <name type="common">Perilla citriodora</name>
    <name type="synonym">Perilla setoyensis</name>
    <dbReference type="NCBI Taxonomy" id="608512"/>
    <lineage>
        <taxon>Eukaryota</taxon>
        <taxon>Viridiplantae</taxon>
        <taxon>Streptophyta</taxon>
        <taxon>Embryophyta</taxon>
        <taxon>Tracheophyta</taxon>
        <taxon>Spermatophyta</taxon>
        <taxon>Magnoliopsida</taxon>
        <taxon>eudicotyledons</taxon>
        <taxon>Gunneridae</taxon>
        <taxon>Pentapetalae</taxon>
        <taxon>asterids</taxon>
        <taxon>lamiids</taxon>
        <taxon>Lamiales</taxon>
        <taxon>Lamiaceae</taxon>
        <taxon>Nepetoideae</taxon>
        <taxon>Elsholtzieae</taxon>
        <taxon>Perilla</taxon>
    </lineage>
</organism>
<dbReference type="Proteomes" id="UP001190926">
    <property type="component" value="Unassembled WGS sequence"/>
</dbReference>
<evidence type="ECO:0000256" key="1">
    <source>
        <dbReference type="SAM" id="MobiDB-lite"/>
    </source>
</evidence>
<feature type="compositionally biased region" description="Low complexity" evidence="1">
    <location>
        <begin position="122"/>
        <end position="133"/>
    </location>
</feature>
<feature type="compositionally biased region" description="Low complexity" evidence="1">
    <location>
        <begin position="32"/>
        <end position="43"/>
    </location>
</feature>
<evidence type="ECO:0000259" key="2">
    <source>
        <dbReference type="Pfam" id="PF07839"/>
    </source>
</evidence>
<dbReference type="PANTHER" id="PTHR33349:SF20">
    <property type="entry name" value="CHROMO DOMAIN CEC-LIKE PROTEIN"/>
    <property type="match status" value="1"/>
</dbReference>
<dbReference type="AlphaFoldDB" id="A0AAD4JM60"/>
<feature type="region of interest" description="Disordered" evidence="1">
    <location>
        <begin position="1"/>
        <end position="321"/>
    </location>
</feature>
<feature type="compositionally biased region" description="Polar residues" evidence="1">
    <location>
        <begin position="18"/>
        <end position="29"/>
    </location>
</feature>
<dbReference type="PANTHER" id="PTHR33349">
    <property type="entry name" value="EMB|CAB62594.1"/>
    <property type="match status" value="1"/>
</dbReference>
<keyword evidence="4" id="KW-1185">Reference proteome</keyword>
<feature type="domain" description="Calmodulin-binding" evidence="2">
    <location>
        <begin position="280"/>
        <end position="352"/>
    </location>
</feature>
<accession>A0AAD4JM60</accession>